<keyword evidence="1 4" id="KW-0132">Cell division</keyword>
<dbReference type="GO" id="GO:0043937">
    <property type="term" value="P:regulation of sporulation"/>
    <property type="evidence" value="ECO:0007669"/>
    <property type="project" value="InterPro"/>
</dbReference>
<evidence type="ECO:0000259" key="6">
    <source>
        <dbReference type="Pfam" id="PF10298"/>
    </source>
</evidence>
<dbReference type="Proteomes" id="UP000233654">
    <property type="component" value="Unassembled WGS sequence"/>
</dbReference>
<name>A0A2N3G690_9ACTN</name>
<dbReference type="Pfam" id="PF02650">
    <property type="entry name" value="HTH_WhiA"/>
    <property type="match status" value="1"/>
</dbReference>
<feature type="domain" description="Sporulation transcription regulator WhiA N-terminal" evidence="6">
    <location>
        <begin position="19"/>
        <end position="107"/>
    </location>
</feature>
<sequence length="308" mass="34281">MSSVHRVKEELCRRRSGRRCCQVAELSALLHMDGVYAIRGQTGHALATESSGVYTARKIYTLIHALFELDTSLVKVTRRSPRRGAIYRLELPDQPGFQQALHEIGILGTGLSPELVVPRRLTKNDCCAASALRGAFLGGGYVSEPYGPADLEIQFSTREAAASLEKLFRRRGFEPGNRRRRGQSVLYLKRRKQISNFLAITGAHSAHLEWESRTIMNATRNSVNRKVNCDAANARRLSVASSRQRETCAALSATKMLDDASPELREIAELRMKYPHASLAELARLADPQVSKAVVQGRMRKLESLIDP</sequence>
<comment type="caution">
    <text evidence="8">The sequence shown here is derived from an EMBL/GenBank/DDBJ whole genome shotgun (WGS) entry which is preliminary data.</text>
</comment>
<feature type="domain" description="Sporulation regulator WhiA C-terminal" evidence="5">
    <location>
        <begin position="223"/>
        <end position="305"/>
    </location>
</feature>
<dbReference type="PANTHER" id="PTHR37307">
    <property type="entry name" value="CELL DIVISION PROTEIN WHIA-RELATED"/>
    <property type="match status" value="1"/>
</dbReference>
<dbReference type="InterPro" id="IPR018478">
    <property type="entry name" value="Sporu_reg_WhiA_N_dom"/>
</dbReference>
<reference evidence="8 9" key="1">
    <citation type="journal article" date="2017" name="ISME J.">
        <title>Potential for microbial H2 and metal transformations associated with novel bacteria and archaea in deep terrestrial subsurface sediments.</title>
        <authorList>
            <person name="Hernsdorf A.W."/>
            <person name="Amano Y."/>
            <person name="Miyakawa K."/>
            <person name="Ise K."/>
            <person name="Suzuki Y."/>
            <person name="Anantharaman K."/>
            <person name="Probst A."/>
            <person name="Burstein D."/>
            <person name="Thomas B.C."/>
            <person name="Banfield J.F."/>
        </authorList>
    </citation>
    <scope>NUCLEOTIDE SEQUENCE [LARGE SCALE GENOMIC DNA]</scope>
    <source>
        <strain evidence="8">HGW-Actinobacteria-3</strain>
    </source>
</reference>
<dbReference type="PANTHER" id="PTHR37307:SF1">
    <property type="entry name" value="CELL DIVISION PROTEIN WHIA-RELATED"/>
    <property type="match status" value="1"/>
</dbReference>
<proteinExistence type="inferred from homology"/>
<dbReference type="AlphaFoldDB" id="A0A2N3G690"/>
<feature type="domain" description="WhiA LAGLIDADG-like" evidence="7">
    <location>
        <begin position="129"/>
        <end position="219"/>
    </location>
</feature>
<dbReference type="Gene3D" id="3.10.28.10">
    <property type="entry name" value="Homing endonucleases"/>
    <property type="match status" value="1"/>
</dbReference>
<dbReference type="InterPro" id="IPR027434">
    <property type="entry name" value="Homing_endonucl"/>
</dbReference>
<evidence type="ECO:0000256" key="2">
    <source>
        <dbReference type="ARBA" id="ARBA00023125"/>
    </source>
</evidence>
<evidence type="ECO:0000313" key="9">
    <source>
        <dbReference type="Proteomes" id="UP000233654"/>
    </source>
</evidence>
<dbReference type="EMBL" id="PHEX01000026">
    <property type="protein sequence ID" value="PKQ28223.1"/>
    <property type="molecule type" value="Genomic_DNA"/>
</dbReference>
<dbReference type="Pfam" id="PF14527">
    <property type="entry name" value="LAGLIDADG_WhiA"/>
    <property type="match status" value="1"/>
</dbReference>
<accession>A0A2N3G690</accession>
<evidence type="ECO:0000256" key="3">
    <source>
        <dbReference type="ARBA" id="ARBA00023306"/>
    </source>
</evidence>
<comment type="function">
    <text evidence="4">Involved in cell division and chromosome segregation.</text>
</comment>
<evidence type="ECO:0000256" key="4">
    <source>
        <dbReference type="HAMAP-Rule" id="MF_01420"/>
    </source>
</evidence>
<evidence type="ECO:0000259" key="7">
    <source>
        <dbReference type="Pfam" id="PF14527"/>
    </source>
</evidence>
<keyword evidence="2 4" id="KW-0238">DNA-binding</keyword>
<dbReference type="InterPro" id="IPR039518">
    <property type="entry name" value="WhiA_LAGLIDADG_dom"/>
</dbReference>
<keyword evidence="3 4" id="KW-0131">Cell cycle</keyword>
<evidence type="ECO:0000313" key="8">
    <source>
        <dbReference type="EMBL" id="PKQ28223.1"/>
    </source>
</evidence>
<evidence type="ECO:0000256" key="1">
    <source>
        <dbReference type="ARBA" id="ARBA00022618"/>
    </source>
</evidence>
<dbReference type="NCBIfam" id="TIGR00647">
    <property type="entry name" value="DNA_bind_WhiA"/>
    <property type="match status" value="1"/>
</dbReference>
<organism evidence="8 9">
    <name type="scientific">Candidatus Anoxymicrobium japonicum</name>
    <dbReference type="NCBI Taxonomy" id="2013648"/>
    <lineage>
        <taxon>Bacteria</taxon>
        <taxon>Bacillati</taxon>
        <taxon>Actinomycetota</taxon>
        <taxon>Candidatus Geothermincolia</taxon>
        <taxon>Candidatus Geothermincolales</taxon>
        <taxon>Candidatus Anoxymicrobiaceae</taxon>
        <taxon>Candidatus Anoxymicrobium</taxon>
    </lineage>
</organism>
<dbReference type="GO" id="GO:0051301">
    <property type="term" value="P:cell division"/>
    <property type="evidence" value="ECO:0007669"/>
    <property type="project" value="UniProtKB-UniRule"/>
</dbReference>
<dbReference type="InterPro" id="IPR023054">
    <property type="entry name" value="Sporulation_regulator_WhiA_C"/>
</dbReference>
<dbReference type="SUPFAM" id="SSF55608">
    <property type="entry name" value="Homing endonucleases"/>
    <property type="match status" value="1"/>
</dbReference>
<dbReference type="InterPro" id="IPR003802">
    <property type="entry name" value="Sporulation_regulator_WhiA"/>
</dbReference>
<dbReference type="GO" id="GO:0003677">
    <property type="term" value="F:DNA binding"/>
    <property type="evidence" value="ECO:0007669"/>
    <property type="project" value="UniProtKB-UniRule"/>
</dbReference>
<evidence type="ECO:0000259" key="5">
    <source>
        <dbReference type="Pfam" id="PF02650"/>
    </source>
</evidence>
<comment type="similarity">
    <text evidence="4">Belongs to the WhiA family.</text>
</comment>
<dbReference type="HAMAP" id="MF_01420">
    <property type="entry name" value="HTH_type_WhiA"/>
    <property type="match status" value="1"/>
</dbReference>
<protein>
    <recommendedName>
        <fullName evidence="4">Probable cell division protein WhiA</fullName>
    </recommendedName>
</protein>
<gene>
    <name evidence="4 8" type="primary">whiA</name>
    <name evidence="8" type="ORF">CVT63_03800</name>
</gene>
<dbReference type="Pfam" id="PF10298">
    <property type="entry name" value="WhiA_N"/>
    <property type="match status" value="1"/>
</dbReference>